<gene>
    <name evidence="5" type="ORF">QSV35_18215</name>
</gene>
<dbReference type="Pfam" id="PF07702">
    <property type="entry name" value="UTRA"/>
    <property type="match status" value="1"/>
</dbReference>
<dbReference type="PANTHER" id="PTHR44846">
    <property type="entry name" value="MANNOSYL-D-GLYCERATE TRANSPORT/METABOLISM SYSTEM REPRESSOR MNGR-RELATED"/>
    <property type="match status" value="1"/>
</dbReference>
<dbReference type="InterPro" id="IPR000524">
    <property type="entry name" value="Tscrpt_reg_HTH_GntR"/>
</dbReference>
<dbReference type="Gene3D" id="3.40.1410.10">
    <property type="entry name" value="Chorismate lyase-like"/>
    <property type="match status" value="1"/>
</dbReference>
<protein>
    <submittedName>
        <fullName evidence="5">GntR family transcriptional regulator</fullName>
    </submittedName>
</protein>
<dbReference type="PRINTS" id="PR00035">
    <property type="entry name" value="HTHGNTR"/>
</dbReference>
<reference evidence="5 6" key="1">
    <citation type="submission" date="2023-06" db="EMBL/GenBank/DDBJ databases">
        <title>Microbacterium sp. nov., isolated from a waste landfill.</title>
        <authorList>
            <person name="Wen W."/>
        </authorList>
    </citation>
    <scope>NUCLEOTIDE SEQUENCE [LARGE SCALE GENOMIC DNA]</scope>
    <source>
        <strain evidence="5 6">ASV49</strain>
    </source>
</reference>
<dbReference type="SUPFAM" id="SSF64288">
    <property type="entry name" value="Chorismate lyase-like"/>
    <property type="match status" value="1"/>
</dbReference>
<keyword evidence="1" id="KW-0805">Transcription regulation</keyword>
<dbReference type="EMBL" id="JASXSZ010000007">
    <property type="protein sequence ID" value="MDL9981269.1"/>
    <property type="molecule type" value="Genomic_DNA"/>
</dbReference>
<dbReference type="InterPro" id="IPR011663">
    <property type="entry name" value="UTRA"/>
</dbReference>
<dbReference type="InterPro" id="IPR036390">
    <property type="entry name" value="WH_DNA-bd_sf"/>
</dbReference>
<dbReference type="CDD" id="cd07377">
    <property type="entry name" value="WHTH_GntR"/>
    <property type="match status" value="1"/>
</dbReference>
<evidence type="ECO:0000256" key="3">
    <source>
        <dbReference type="ARBA" id="ARBA00023163"/>
    </source>
</evidence>
<dbReference type="SUPFAM" id="SSF46785">
    <property type="entry name" value="Winged helix' DNA-binding domain"/>
    <property type="match status" value="1"/>
</dbReference>
<feature type="domain" description="HTH gntR-type" evidence="4">
    <location>
        <begin position="7"/>
        <end position="75"/>
    </location>
</feature>
<keyword evidence="6" id="KW-1185">Reference proteome</keyword>
<evidence type="ECO:0000313" key="6">
    <source>
        <dbReference type="Proteomes" id="UP001235064"/>
    </source>
</evidence>
<dbReference type="RefSeq" id="WP_286290335.1">
    <property type="nucleotide sequence ID" value="NZ_JASXSZ010000007.1"/>
</dbReference>
<dbReference type="PROSITE" id="PS50949">
    <property type="entry name" value="HTH_GNTR"/>
    <property type="match status" value="1"/>
</dbReference>
<proteinExistence type="predicted"/>
<dbReference type="Gene3D" id="1.10.10.10">
    <property type="entry name" value="Winged helix-like DNA-binding domain superfamily/Winged helix DNA-binding domain"/>
    <property type="match status" value="1"/>
</dbReference>
<evidence type="ECO:0000313" key="5">
    <source>
        <dbReference type="EMBL" id="MDL9981269.1"/>
    </source>
</evidence>
<evidence type="ECO:0000256" key="2">
    <source>
        <dbReference type="ARBA" id="ARBA00023125"/>
    </source>
</evidence>
<comment type="caution">
    <text evidence="5">The sequence shown here is derived from an EMBL/GenBank/DDBJ whole genome shotgun (WGS) entry which is preliminary data.</text>
</comment>
<dbReference type="PANTHER" id="PTHR44846:SF1">
    <property type="entry name" value="MANNOSYL-D-GLYCERATE TRANSPORT_METABOLISM SYSTEM REPRESSOR MNGR-RELATED"/>
    <property type="match status" value="1"/>
</dbReference>
<dbReference type="InterPro" id="IPR028978">
    <property type="entry name" value="Chorismate_lyase_/UTRA_dom_sf"/>
</dbReference>
<sequence length="241" mass="27003">MSDADFTPLYVHVSRQLRAQILDGDYPSGAMIPSEHQLMKSFSTTRGTVRKAVDVLVNEGLVRRVHGKGCFVELQPIRHSILNFGSLTDSLRGRAEKAVSRVVSTRTVRTEGRDVFELVRLRGIASATETTFLSLDTSWIDLARFSGIDAVDFEDESLYRVFREEYQTFPRRTRVALSSQMPSAAELELLEEHSGPRGLLVAEGSAFDQDDIEIERLKIVYSSRTEFTLTTAITDLPGDQT</sequence>
<evidence type="ECO:0000259" key="4">
    <source>
        <dbReference type="PROSITE" id="PS50949"/>
    </source>
</evidence>
<accession>A0ABT7N3I6</accession>
<organism evidence="5 6">
    <name type="scientific">Microbacterium candidum</name>
    <dbReference type="NCBI Taxonomy" id="3041922"/>
    <lineage>
        <taxon>Bacteria</taxon>
        <taxon>Bacillati</taxon>
        <taxon>Actinomycetota</taxon>
        <taxon>Actinomycetes</taxon>
        <taxon>Micrococcales</taxon>
        <taxon>Microbacteriaceae</taxon>
        <taxon>Microbacterium</taxon>
    </lineage>
</organism>
<evidence type="ECO:0000256" key="1">
    <source>
        <dbReference type="ARBA" id="ARBA00023015"/>
    </source>
</evidence>
<name>A0ABT7N3I6_9MICO</name>
<dbReference type="Pfam" id="PF00392">
    <property type="entry name" value="GntR"/>
    <property type="match status" value="1"/>
</dbReference>
<keyword evidence="3" id="KW-0804">Transcription</keyword>
<dbReference type="SMART" id="SM00345">
    <property type="entry name" value="HTH_GNTR"/>
    <property type="match status" value="1"/>
</dbReference>
<dbReference type="SMART" id="SM00866">
    <property type="entry name" value="UTRA"/>
    <property type="match status" value="1"/>
</dbReference>
<keyword evidence="2" id="KW-0238">DNA-binding</keyword>
<dbReference type="InterPro" id="IPR036388">
    <property type="entry name" value="WH-like_DNA-bd_sf"/>
</dbReference>
<dbReference type="InterPro" id="IPR050679">
    <property type="entry name" value="Bact_HTH_transcr_reg"/>
</dbReference>
<dbReference type="Proteomes" id="UP001235064">
    <property type="component" value="Unassembled WGS sequence"/>
</dbReference>